<dbReference type="Proteomes" id="UP000014974">
    <property type="component" value="Unassembled WGS sequence"/>
</dbReference>
<dbReference type="InterPro" id="IPR041519">
    <property type="entry name" value="HEPN_RiboL-PSP"/>
</dbReference>
<dbReference type="STRING" id="641524.ADICYQ_1931"/>
<evidence type="ECO:0000313" key="3">
    <source>
        <dbReference type="Proteomes" id="UP000014974"/>
    </source>
</evidence>
<proteinExistence type="predicted"/>
<organism evidence="2 3">
    <name type="scientific">Cyclobacterium qasimii M12-11B</name>
    <dbReference type="NCBI Taxonomy" id="641524"/>
    <lineage>
        <taxon>Bacteria</taxon>
        <taxon>Pseudomonadati</taxon>
        <taxon>Bacteroidota</taxon>
        <taxon>Cytophagia</taxon>
        <taxon>Cytophagales</taxon>
        <taxon>Cyclobacteriaceae</taxon>
        <taxon>Cyclobacterium</taxon>
    </lineage>
</organism>
<evidence type="ECO:0000313" key="2">
    <source>
        <dbReference type="EMBL" id="EPR69039.1"/>
    </source>
</evidence>
<reference evidence="2 3" key="1">
    <citation type="journal article" date="2013" name="Genome Announc.">
        <title>Draft Genome Sequence of Cyclobacterium qasimii Strain M12-11BT, Isolated from Arctic Marine Sediment.</title>
        <authorList>
            <person name="Shivaji S."/>
            <person name="Ara S."/>
            <person name="Singh A."/>
            <person name="Kumar Pinnaka A."/>
        </authorList>
    </citation>
    <scope>NUCLEOTIDE SEQUENCE [LARGE SCALE GENOMIC DNA]</scope>
    <source>
        <strain evidence="2 3">M12-11B</strain>
    </source>
</reference>
<gene>
    <name evidence="2" type="ORF">ADICYQ_1931</name>
</gene>
<accession>S7WQL4</accession>
<evidence type="ECO:0000259" key="1">
    <source>
        <dbReference type="Pfam" id="PF18735"/>
    </source>
</evidence>
<name>S7WQL4_9BACT</name>
<protein>
    <recommendedName>
        <fullName evidence="1">RiboL-PSP-HEPN domain-containing protein</fullName>
    </recommendedName>
</protein>
<dbReference type="RefSeq" id="WP_020894098.1">
    <property type="nucleotide sequence ID" value="NZ_ATNM01000077.1"/>
</dbReference>
<dbReference type="AlphaFoldDB" id="S7WQL4"/>
<sequence>MSPIQIHSKTLAAFYDELKLIIDNLELSSRVRAIINETTRWETLQHEQRNSINEFLKIEAAPNRTVSNSLFMSSVSGFENFLRNLLSSVLREMESSNNIPEAIRNRNLQLSGVALSQLYSPPSHVKLDYQRITQKLGTCYSKEVKLNEEISFFIKSILELDNVLAFLKDCGIKIDWDDFSSSEDIKEFLGTTNPRETGKALKKQVKEYVESRNRIAHTGLNSSDLALNEVYGAINFFFYCTISDQSK</sequence>
<feature type="domain" description="RiboL-PSP-HEPN" evidence="1">
    <location>
        <begin position="54"/>
        <end position="238"/>
    </location>
</feature>
<dbReference type="Pfam" id="PF18735">
    <property type="entry name" value="HEPN_RiboL-PSP"/>
    <property type="match status" value="1"/>
</dbReference>
<dbReference type="EMBL" id="ATNM01000077">
    <property type="protein sequence ID" value="EPR69039.1"/>
    <property type="molecule type" value="Genomic_DNA"/>
</dbReference>
<comment type="caution">
    <text evidence="2">The sequence shown here is derived from an EMBL/GenBank/DDBJ whole genome shotgun (WGS) entry which is preliminary data.</text>
</comment>